<reference evidence="3" key="1">
    <citation type="submission" date="2016-10" db="EMBL/GenBank/DDBJ databases">
        <authorList>
            <person name="Benchimol M."/>
            <person name="Almeida L.G."/>
            <person name="Vasconcelos A.T."/>
            <person name="Perreira-Neves A."/>
            <person name="Rosa I.A."/>
            <person name="Tasca T."/>
            <person name="Bogo M.R."/>
            <person name="de Souza W."/>
        </authorList>
    </citation>
    <scope>NUCLEOTIDE SEQUENCE [LARGE SCALE GENOMIC DNA]</scope>
    <source>
        <strain evidence="3">K</strain>
    </source>
</reference>
<keyword evidence="2" id="KW-0472">Membrane</keyword>
<dbReference type="RefSeq" id="XP_068370175.1">
    <property type="nucleotide sequence ID" value="XM_068496826.1"/>
</dbReference>
<dbReference type="EMBL" id="MLAK01000046">
    <property type="protein sequence ID" value="OHT17039.1"/>
    <property type="molecule type" value="Genomic_DNA"/>
</dbReference>
<evidence type="ECO:0000313" key="3">
    <source>
        <dbReference type="EMBL" id="OHT17039.1"/>
    </source>
</evidence>
<name>A0A1J4L0K6_9EUKA</name>
<keyword evidence="2" id="KW-0812">Transmembrane</keyword>
<evidence type="ECO:0000313" key="4">
    <source>
        <dbReference type="Proteomes" id="UP000179807"/>
    </source>
</evidence>
<accession>A0A1J4L0K6</accession>
<keyword evidence="4" id="KW-1185">Reference proteome</keyword>
<evidence type="ECO:0000256" key="2">
    <source>
        <dbReference type="SAM" id="Phobius"/>
    </source>
</evidence>
<comment type="caution">
    <text evidence="3">The sequence shown here is derived from an EMBL/GenBank/DDBJ whole genome shotgun (WGS) entry which is preliminary data.</text>
</comment>
<dbReference type="Proteomes" id="UP000179807">
    <property type="component" value="Unassembled WGS sequence"/>
</dbReference>
<feature type="region of interest" description="Disordered" evidence="1">
    <location>
        <begin position="331"/>
        <end position="364"/>
    </location>
</feature>
<dbReference type="AlphaFoldDB" id="A0A1J4L0K6"/>
<evidence type="ECO:0000256" key="1">
    <source>
        <dbReference type="SAM" id="MobiDB-lite"/>
    </source>
</evidence>
<dbReference type="VEuPathDB" id="TrichDB:TRFO_12745"/>
<gene>
    <name evidence="3" type="ORF">TRFO_12745</name>
</gene>
<feature type="transmembrane region" description="Helical" evidence="2">
    <location>
        <begin position="246"/>
        <end position="270"/>
    </location>
</feature>
<organism evidence="3 4">
    <name type="scientific">Tritrichomonas foetus</name>
    <dbReference type="NCBI Taxonomy" id="1144522"/>
    <lineage>
        <taxon>Eukaryota</taxon>
        <taxon>Metamonada</taxon>
        <taxon>Parabasalia</taxon>
        <taxon>Tritrichomonadida</taxon>
        <taxon>Tritrichomonadidae</taxon>
        <taxon>Tritrichomonas</taxon>
    </lineage>
</organism>
<protein>
    <recommendedName>
        <fullName evidence="5">Transmembrane protein</fullName>
    </recommendedName>
</protein>
<sequence length="364" mass="41888">MILFAFWCFCISIEELIDVSLMGDKHIEFSAGESYSVGFDNPYGLFIPRIYENCMIQFMAQNPKTDDMINDSITFTDNEIAATLFFAKWKGKVTITASQQEKLSFSWITFPSNCDYFYFDNNFFSDINLSVANGSLCYHNSAELPAIYEIDYPDDFHNFENVSLDIFDETGKINSIHGNEKFKFVFNKTTVIQLNNKNNDIFTLNLKVKSNAQSNQYPNPFKGFLQNDIPSFLFLKNLPTKKQKSLSVTFSVIGIASVCVIMFIIIVIIYRRRGEKINAFIENDEFDEQNICLSRDNSSTEKAPGDDDVNLHFEDIIFRDQLRNRYIEEAEGYPDNHYQPPKEGIDAPTANELNNTLDDPNYLP</sequence>
<dbReference type="GeneID" id="94831530"/>
<proteinExistence type="predicted"/>
<keyword evidence="2" id="KW-1133">Transmembrane helix</keyword>
<evidence type="ECO:0008006" key="5">
    <source>
        <dbReference type="Google" id="ProtNLM"/>
    </source>
</evidence>